<evidence type="ECO:0000256" key="1">
    <source>
        <dbReference type="SAM" id="Coils"/>
    </source>
</evidence>
<dbReference type="InterPro" id="IPR016047">
    <property type="entry name" value="M23ase_b-sheet_dom"/>
</dbReference>
<sequence>MLLHLNKKFNLGQAILFPLVLIFCFSFFVNNAFALDGTSQKILDLRKQIEELTKQAEQYKGTIAQKQKQADTLKKQIDILNGQIIQLQLRINITDRQVDTTKLEINSLEGEIFDTSEKISEQKRAIGELISLAYERDKLSLLAVLLKSQRLSDFTDQAHQAESLNNKLTSLLGELKTQKESLEGDRQSLDAKRVELETLNQKQINQKSVLSGSKTSKDNLLIQTKGQEAKYQQLLSEVEKKKAQFFNELQQFEAEALKSGAFIVHVKADSIPPKGTKIFQWPYDDYYLTQSYGMTSYARRGAYGGAPHNGVDIAAGAGSAIGPIGGGAILASGFNVGFGNWVAVRHDRNLVSVYAHMRSPSGLANGTPVKANSIIGHEGSTGNSTGSHLHLSLYRDFFTYINEKNGQLYFNYFDGSLNPIDYL</sequence>
<feature type="domain" description="M23ase beta-sheet core" evidence="2">
    <location>
        <begin position="307"/>
        <end position="395"/>
    </location>
</feature>
<feature type="coiled-coil region" evidence="1">
    <location>
        <begin position="35"/>
        <end position="90"/>
    </location>
</feature>
<dbReference type="InterPro" id="IPR011055">
    <property type="entry name" value="Dup_hybrid_motif"/>
</dbReference>
<dbReference type="EMBL" id="MGJI01000007">
    <property type="protein sequence ID" value="OGN05555.1"/>
    <property type="molecule type" value="Genomic_DNA"/>
</dbReference>
<organism evidence="3 4">
    <name type="scientific">Candidatus Yanofskybacteria bacterium RIFCSPHIGHO2_01_FULL_44_17</name>
    <dbReference type="NCBI Taxonomy" id="1802668"/>
    <lineage>
        <taxon>Bacteria</taxon>
        <taxon>Candidatus Yanofskyibacteriota</taxon>
    </lineage>
</organism>
<dbReference type="Pfam" id="PF01551">
    <property type="entry name" value="Peptidase_M23"/>
    <property type="match status" value="1"/>
</dbReference>
<evidence type="ECO:0000313" key="3">
    <source>
        <dbReference type="EMBL" id="OGN05555.1"/>
    </source>
</evidence>
<dbReference type="AlphaFoldDB" id="A0A1F8EXF7"/>
<dbReference type="CDD" id="cd12797">
    <property type="entry name" value="M23_peptidase"/>
    <property type="match status" value="1"/>
</dbReference>
<reference evidence="3 4" key="1">
    <citation type="journal article" date="2016" name="Nat. Commun.">
        <title>Thousands of microbial genomes shed light on interconnected biogeochemical processes in an aquifer system.</title>
        <authorList>
            <person name="Anantharaman K."/>
            <person name="Brown C.T."/>
            <person name="Hug L.A."/>
            <person name="Sharon I."/>
            <person name="Castelle C.J."/>
            <person name="Probst A.J."/>
            <person name="Thomas B.C."/>
            <person name="Singh A."/>
            <person name="Wilkins M.J."/>
            <person name="Karaoz U."/>
            <person name="Brodie E.L."/>
            <person name="Williams K.H."/>
            <person name="Hubbard S.S."/>
            <person name="Banfield J.F."/>
        </authorList>
    </citation>
    <scope>NUCLEOTIDE SEQUENCE [LARGE SCALE GENOMIC DNA]</scope>
</reference>
<proteinExistence type="predicted"/>
<dbReference type="GO" id="GO:0004222">
    <property type="term" value="F:metalloendopeptidase activity"/>
    <property type="evidence" value="ECO:0007669"/>
    <property type="project" value="TreeGrafter"/>
</dbReference>
<dbReference type="SUPFAM" id="SSF51261">
    <property type="entry name" value="Duplicated hybrid motif"/>
    <property type="match status" value="1"/>
</dbReference>
<protein>
    <recommendedName>
        <fullName evidence="2">M23ase beta-sheet core domain-containing protein</fullName>
    </recommendedName>
</protein>
<dbReference type="Gene3D" id="6.10.250.3150">
    <property type="match status" value="1"/>
</dbReference>
<comment type="caution">
    <text evidence="3">The sequence shown here is derived from an EMBL/GenBank/DDBJ whole genome shotgun (WGS) entry which is preliminary data.</text>
</comment>
<evidence type="ECO:0000313" key="4">
    <source>
        <dbReference type="Proteomes" id="UP000177507"/>
    </source>
</evidence>
<dbReference type="PANTHER" id="PTHR21666:SF270">
    <property type="entry name" value="MUREIN HYDROLASE ACTIVATOR ENVC"/>
    <property type="match status" value="1"/>
</dbReference>
<dbReference type="Proteomes" id="UP000177507">
    <property type="component" value="Unassembled WGS sequence"/>
</dbReference>
<keyword evidence="1" id="KW-0175">Coiled coil</keyword>
<accession>A0A1F8EXF7</accession>
<feature type="coiled-coil region" evidence="1">
    <location>
        <begin position="224"/>
        <end position="255"/>
    </location>
</feature>
<dbReference type="InterPro" id="IPR050570">
    <property type="entry name" value="Cell_wall_metabolism_enzyme"/>
</dbReference>
<dbReference type="Gene3D" id="2.70.70.10">
    <property type="entry name" value="Glucose Permease (Domain IIA)"/>
    <property type="match status" value="1"/>
</dbReference>
<name>A0A1F8EXF7_9BACT</name>
<dbReference type="STRING" id="1802668.A2831_03350"/>
<evidence type="ECO:0000259" key="2">
    <source>
        <dbReference type="Pfam" id="PF01551"/>
    </source>
</evidence>
<gene>
    <name evidence="3" type="ORF">A2831_03350</name>
</gene>
<feature type="coiled-coil region" evidence="1">
    <location>
        <begin position="161"/>
        <end position="199"/>
    </location>
</feature>
<dbReference type="PANTHER" id="PTHR21666">
    <property type="entry name" value="PEPTIDASE-RELATED"/>
    <property type="match status" value="1"/>
</dbReference>